<dbReference type="Proteomes" id="UP001555826">
    <property type="component" value="Unassembled WGS sequence"/>
</dbReference>
<organism evidence="2 3">
    <name type="scientific">Kineococcus endophyticus</name>
    <dbReference type="NCBI Taxonomy" id="1181883"/>
    <lineage>
        <taxon>Bacteria</taxon>
        <taxon>Bacillati</taxon>
        <taxon>Actinomycetota</taxon>
        <taxon>Actinomycetes</taxon>
        <taxon>Kineosporiales</taxon>
        <taxon>Kineosporiaceae</taxon>
        <taxon>Kineococcus</taxon>
    </lineage>
</organism>
<dbReference type="Pfam" id="PF13466">
    <property type="entry name" value="STAS_2"/>
    <property type="match status" value="1"/>
</dbReference>
<proteinExistence type="predicted"/>
<dbReference type="RefSeq" id="WP_367641280.1">
    <property type="nucleotide sequence ID" value="NZ_JBFNQN010000024.1"/>
</dbReference>
<dbReference type="Gene3D" id="3.30.750.24">
    <property type="entry name" value="STAS domain"/>
    <property type="match status" value="1"/>
</dbReference>
<gene>
    <name evidence="2" type="ORF">AB1207_23870</name>
</gene>
<dbReference type="CDD" id="cd07043">
    <property type="entry name" value="STAS_anti-anti-sigma_factors"/>
    <property type="match status" value="1"/>
</dbReference>
<dbReference type="InterPro" id="IPR036513">
    <property type="entry name" value="STAS_dom_sf"/>
</dbReference>
<evidence type="ECO:0000313" key="2">
    <source>
        <dbReference type="EMBL" id="MEW9267791.1"/>
    </source>
</evidence>
<evidence type="ECO:0000259" key="1">
    <source>
        <dbReference type="PROSITE" id="PS50801"/>
    </source>
</evidence>
<dbReference type="EMBL" id="JBFNQN010000024">
    <property type="protein sequence ID" value="MEW9267791.1"/>
    <property type="molecule type" value="Genomic_DNA"/>
</dbReference>
<dbReference type="PROSITE" id="PS50801">
    <property type="entry name" value="STAS"/>
    <property type="match status" value="1"/>
</dbReference>
<name>A0ABV3PDS1_9ACTN</name>
<feature type="domain" description="STAS" evidence="1">
    <location>
        <begin position="33"/>
        <end position="105"/>
    </location>
</feature>
<dbReference type="InterPro" id="IPR002645">
    <property type="entry name" value="STAS_dom"/>
</dbReference>
<sequence>MTHLDYPARHAASAASSVLPGPRTPFPTWAWTGELDAADVAALSTMWRSLLEERPGSVVIDLSAVTFLDCGVLSVLVRANTDPVTRLLLRGVPARVELVMQLTGLGTAFARAATAGLREAAPPPR</sequence>
<accession>A0ABV3PDS1</accession>
<evidence type="ECO:0000313" key="3">
    <source>
        <dbReference type="Proteomes" id="UP001555826"/>
    </source>
</evidence>
<reference evidence="2 3" key="1">
    <citation type="submission" date="2024-07" db="EMBL/GenBank/DDBJ databases">
        <authorList>
            <person name="Thanompreechachai J."/>
            <person name="Duangmal K."/>
        </authorList>
    </citation>
    <scope>NUCLEOTIDE SEQUENCE [LARGE SCALE GENOMIC DNA]</scope>
    <source>
        <strain evidence="2 3">KCTC 19886</strain>
    </source>
</reference>
<comment type="caution">
    <text evidence="2">The sequence shown here is derived from an EMBL/GenBank/DDBJ whole genome shotgun (WGS) entry which is preliminary data.</text>
</comment>
<protein>
    <submittedName>
        <fullName evidence="2">STAS domain-containing protein</fullName>
    </submittedName>
</protein>
<dbReference type="InterPro" id="IPR058548">
    <property type="entry name" value="MlaB-like_STAS"/>
</dbReference>
<dbReference type="SUPFAM" id="SSF52091">
    <property type="entry name" value="SpoIIaa-like"/>
    <property type="match status" value="1"/>
</dbReference>
<keyword evidence="3" id="KW-1185">Reference proteome</keyword>